<evidence type="ECO:0000313" key="8">
    <source>
        <dbReference type="Proteomes" id="UP000248966"/>
    </source>
</evidence>
<dbReference type="PANTHER" id="PTHR23513">
    <property type="entry name" value="INTEGRAL MEMBRANE EFFLUX PROTEIN-RELATED"/>
    <property type="match status" value="1"/>
</dbReference>
<feature type="transmembrane region" description="Helical" evidence="6">
    <location>
        <begin position="181"/>
        <end position="202"/>
    </location>
</feature>
<feature type="transmembrane region" description="Helical" evidence="6">
    <location>
        <begin position="113"/>
        <end position="134"/>
    </location>
</feature>
<dbReference type="EMBL" id="PYAA01000010">
    <property type="protein sequence ID" value="RAO03328.1"/>
    <property type="molecule type" value="Genomic_DNA"/>
</dbReference>
<feature type="transmembrane region" description="Helical" evidence="6">
    <location>
        <begin position="86"/>
        <end position="107"/>
    </location>
</feature>
<accession>A0A328NCD3</accession>
<gene>
    <name evidence="7" type="ORF">LAH08_02057</name>
</gene>
<feature type="transmembrane region" description="Helical" evidence="6">
    <location>
        <begin position="378"/>
        <end position="400"/>
    </location>
</feature>
<protein>
    <recommendedName>
        <fullName evidence="9">Major facilitator superfamily (MFS) profile domain-containing protein</fullName>
    </recommendedName>
</protein>
<comment type="caution">
    <text evidence="7">The sequence shown here is derived from an EMBL/GenBank/DDBJ whole genome shotgun (WGS) entry which is preliminary data.</text>
</comment>
<dbReference type="SUPFAM" id="SSF103473">
    <property type="entry name" value="MFS general substrate transporter"/>
    <property type="match status" value="1"/>
</dbReference>
<feature type="transmembrane region" description="Helical" evidence="6">
    <location>
        <begin position="155"/>
        <end position="175"/>
    </location>
</feature>
<evidence type="ECO:0000256" key="1">
    <source>
        <dbReference type="ARBA" id="ARBA00004651"/>
    </source>
</evidence>
<feature type="transmembrane region" description="Helical" evidence="6">
    <location>
        <begin position="317"/>
        <end position="338"/>
    </location>
</feature>
<sequence>MSSPVEQVTELDPGTRRDGARLTHYLVAALLARTADEGARVALVIFALDRTGSAAVGGTLVATLLLPHVVAAPLVGGLVDRSRRPAAVLAAAIAVFAGALAALVALLGHAPLWQTYLVLAIAGCCGPAVTGGLTSQLAALAGPGHEARAFALDSLSYNVAGMVGPATVGLVAASASPGTSTLALAVAGGLGALGVAFLRLPASGAAAEQTRAVDLFQGARAIVRNPALRTITLATSFGQLGLGGMAVVATTLAAAAHEPSRAGLLLSVTAGGAFVGSLLWAWRPMPASHAPRVAVWAMVAVGVPLAFAAAVHSLPPAAALFALSGLFTGPFAAALFLARSHLAAEAIRTQVFTIGAGLKVAASAIGVGLLGLTTDLPASAQLLMVAAFPVVAGIAGGVLLRPRPGAGVGGHIDAC</sequence>
<feature type="transmembrane region" description="Helical" evidence="6">
    <location>
        <begin position="350"/>
        <end position="372"/>
    </location>
</feature>
<dbReference type="RefSeq" id="WP_112583529.1">
    <property type="nucleotide sequence ID" value="NZ_PYAA01000010.1"/>
</dbReference>
<organism evidence="7 8">
    <name type="scientific">Micromonospora noduli</name>
    <dbReference type="NCBI Taxonomy" id="709876"/>
    <lineage>
        <taxon>Bacteria</taxon>
        <taxon>Bacillati</taxon>
        <taxon>Actinomycetota</taxon>
        <taxon>Actinomycetes</taxon>
        <taxon>Micromonosporales</taxon>
        <taxon>Micromonosporaceae</taxon>
        <taxon>Micromonospora</taxon>
    </lineage>
</organism>
<evidence type="ECO:0000256" key="6">
    <source>
        <dbReference type="SAM" id="Phobius"/>
    </source>
</evidence>
<comment type="subcellular location">
    <subcellularLocation>
        <location evidence="1">Cell membrane</location>
        <topology evidence="1">Multi-pass membrane protein</topology>
    </subcellularLocation>
</comment>
<dbReference type="Proteomes" id="UP000248966">
    <property type="component" value="Unassembled WGS sequence"/>
</dbReference>
<dbReference type="PANTHER" id="PTHR23513:SF11">
    <property type="entry name" value="STAPHYLOFERRIN A TRANSPORTER"/>
    <property type="match status" value="1"/>
</dbReference>
<feature type="transmembrane region" description="Helical" evidence="6">
    <location>
        <begin position="293"/>
        <end position="311"/>
    </location>
</feature>
<dbReference type="GO" id="GO:0005886">
    <property type="term" value="C:plasma membrane"/>
    <property type="evidence" value="ECO:0007669"/>
    <property type="project" value="UniProtKB-SubCell"/>
</dbReference>
<evidence type="ECO:0000256" key="5">
    <source>
        <dbReference type="ARBA" id="ARBA00023136"/>
    </source>
</evidence>
<feature type="transmembrane region" description="Helical" evidence="6">
    <location>
        <begin position="230"/>
        <end position="256"/>
    </location>
</feature>
<keyword evidence="3 6" id="KW-0812">Transmembrane</keyword>
<keyword evidence="4 6" id="KW-1133">Transmembrane helix</keyword>
<dbReference type="InterPro" id="IPR011701">
    <property type="entry name" value="MFS"/>
</dbReference>
<evidence type="ECO:0008006" key="9">
    <source>
        <dbReference type="Google" id="ProtNLM"/>
    </source>
</evidence>
<feature type="transmembrane region" description="Helical" evidence="6">
    <location>
        <begin position="262"/>
        <end position="281"/>
    </location>
</feature>
<dbReference type="AlphaFoldDB" id="A0A328NCD3"/>
<keyword evidence="5 6" id="KW-0472">Membrane</keyword>
<feature type="transmembrane region" description="Helical" evidence="6">
    <location>
        <begin position="54"/>
        <end position="79"/>
    </location>
</feature>
<evidence type="ECO:0000256" key="2">
    <source>
        <dbReference type="ARBA" id="ARBA00022475"/>
    </source>
</evidence>
<evidence type="ECO:0000313" key="7">
    <source>
        <dbReference type="EMBL" id="RAO03328.1"/>
    </source>
</evidence>
<evidence type="ECO:0000256" key="3">
    <source>
        <dbReference type="ARBA" id="ARBA00022692"/>
    </source>
</evidence>
<dbReference type="Gene3D" id="1.20.1250.20">
    <property type="entry name" value="MFS general substrate transporter like domains"/>
    <property type="match status" value="1"/>
</dbReference>
<dbReference type="GO" id="GO:0022857">
    <property type="term" value="F:transmembrane transporter activity"/>
    <property type="evidence" value="ECO:0007669"/>
    <property type="project" value="InterPro"/>
</dbReference>
<reference evidence="7 8" key="1">
    <citation type="submission" date="2018-03" db="EMBL/GenBank/DDBJ databases">
        <title>Defining the species Micromonospora saelicesensis and Micromonospora noduli under the framework of genomics.</title>
        <authorList>
            <person name="Riesco R."/>
            <person name="Trujillo M.E."/>
        </authorList>
    </citation>
    <scope>NUCLEOTIDE SEQUENCE [LARGE SCALE GENOMIC DNA]</scope>
    <source>
        <strain evidence="7 8">LAH08</strain>
    </source>
</reference>
<keyword evidence="2" id="KW-1003">Cell membrane</keyword>
<dbReference type="InterPro" id="IPR036259">
    <property type="entry name" value="MFS_trans_sf"/>
</dbReference>
<proteinExistence type="predicted"/>
<evidence type="ECO:0000256" key="4">
    <source>
        <dbReference type="ARBA" id="ARBA00022989"/>
    </source>
</evidence>
<dbReference type="Pfam" id="PF07690">
    <property type="entry name" value="MFS_1"/>
    <property type="match status" value="1"/>
</dbReference>
<name>A0A328NCD3_9ACTN</name>